<feature type="signal peptide" evidence="2">
    <location>
        <begin position="1"/>
        <end position="19"/>
    </location>
</feature>
<keyword evidence="4" id="KW-1185">Reference proteome</keyword>
<dbReference type="SUPFAM" id="SSF81901">
    <property type="entry name" value="HCP-like"/>
    <property type="match status" value="1"/>
</dbReference>
<evidence type="ECO:0000313" key="3">
    <source>
        <dbReference type="EMBL" id="RZS74840.1"/>
    </source>
</evidence>
<dbReference type="InterPro" id="IPR019734">
    <property type="entry name" value="TPR_rpt"/>
</dbReference>
<protein>
    <submittedName>
        <fullName evidence="3">DUF2911 family protein</fullName>
    </submittedName>
</protein>
<dbReference type="Pfam" id="PF11138">
    <property type="entry name" value="DUF2911"/>
    <property type="match status" value="1"/>
</dbReference>
<dbReference type="InterPro" id="IPR011990">
    <property type="entry name" value="TPR-like_helical_dom_sf"/>
</dbReference>
<reference evidence="3 4" key="1">
    <citation type="submission" date="2019-02" db="EMBL/GenBank/DDBJ databases">
        <title>Genomic Encyclopedia of Type Strains, Phase IV (KMG-IV): sequencing the most valuable type-strain genomes for metagenomic binning, comparative biology and taxonomic classification.</title>
        <authorList>
            <person name="Goeker M."/>
        </authorList>
    </citation>
    <scope>NUCLEOTIDE SEQUENCE [LARGE SCALE GENOMIC DNA]</scope>
    <source>
        <strain evidence="3 4">DSM 18116</strain>
    </source>
</reference>
<feature type="chain" id="PRO_5020465908" evidence="2">
    <location>
        <begin position="20"/>
        <end position="369"/>
    </location>
</feature>
<gene>
    <name evidence="3" type="ORF">EV199_0691</name>
</gene>
<evidence type="ECO:0000256" key="1">
    <source>
        <dbReference type="PROSITE-ProRule" id="PRU00339"/>
    </source>
</evidence>
<name>A0A4Q7MZW4_9BACT</name>
<accession>A0A4Q7MZW4</accession>
<dbReference type="OrthoDB" id="9808374at2"/>
<evidence type="ECO:0000256" key="2">
    <source>
        <dbReference type="SAM" id="SignalP"/>
    </source>
</evidence>
<comment type="caution">
    <text evidence="3">The sequence shown here is derived from an EMBL/GenBank/DDBJ whole genome shotgun (WGS) entry which is preliminary data.</text>
</comment>
<evidence type="ECO:0000313" key="4">
    <source>
        <dbReference type="Proteomes" id="UP000293874"/>
    </source>
</evidence>
<dbReference type="RefSeq" id="WP_130539268.1">
    <property type="nucleotide sequence ID" value="NZ_CP042431.1"/>
</dbReference>
<feature type="repeat" description="TPR" evidence="1">
    <location>
        <begin position="316"/>
        <end position="349"/>
    </location>
</feature>
<dbReference type="Proteomes" id="UP000293874">
    <property type="component" value="Unassembled WGS sequence"/>
</dbReference>
<sequence length="369" mass="41141">MRIPILACTALLCASTSIAQLTTSPDGGNKKAMVGEQIGITDVTIHYDRPAVKGRDGQIWGGLVHKGFADLGFGTSKSAPWRAGANENTVIEFSTDVKVEGQNLPAGKYALFIAYDPNESTVIFSKNYTSWGSFFYDPKEDALRVTVKPVPSDKKVEWLQYQFTNETETGATLELSWEKLIIPIHIETDYVNLQIASFRKELRGEKSFNPGWQSFNQAANFCLMHNTNLEEALTWADHSINGAFIGEKNFRNLSTKAQLLSKLNKQDEAKAIMKDALTLGTPAEVHNYARQLLAQKKNQEAFDVFKLNYDKHPNTFTTNMGLTRGYSALGNYKKALEYANKALPQSPDNGNKINVERLIKMLNEGKDVN</sequence>
<dbReference type="PROSITE" id="PS50005">
    <property type="entry name" value="TPR"/>
    <property type="match status" value="1"/>
</dbReference>
<dbReference type="AlphaFoldDB" id="A0A4Q7MZW4"/>
<dbReference type="InterPro" id="IPR021314">
    <property type="entry name" value="DUF2911"/>
</dbReference>
<dbReference type="EMBL" id="SGXA01000001">
    <property type="protein sequence ID" value="RZS74840.1"/>
    <property type="molecule type" value="Genomic_DNA"/>
</dbReference>
<dbReference type="Gene3D" id="1.25.40.10">
    <property type="entry name" value="Tetratricopeptide repeat domain"/>
    <property type="match status" value="1"/>
</dbReference>
<proteinExistence type="predicted"/>
<keyword evidence="1" id="KW-0802">TPR repeat</keyword>
<keyword evidence="2" id="KW-0732">Signal</keyword>
<dbReference type="Pfam" id="PF13181">
    <property type="entry name" value="TPR_8"/>
    <property type="match status" value="1"/>
</dbReference>
<organism evidence="3 4">
    <name type="scientific">Pseudobacter ginsenosidimutans</name>
    <dbReference type="NCBI Taxonomy" id="661488"/>
    <lineage>
        <taxon>Bacteria</taxon>
        <taxon>Pseudomonadati</taxon>
        <taxon>Bacteroidota</taxon>
        <taxon>Chitinophagia</taxon>
        <taxon>Chitinophagales</taxon>
        <taxon>Chitinophagaceae</taxon>
        <taxon>Pseudobacter</taxon>
    </lineage>
</organism>